<feature type="transmembrane region" description="Helical" evidence="2">
    <location>
        <begin position="96"/>
        <end position="117"/>
    </location>
</feature>
<name>A0A1Z5HQF9_9FIRM</name>
<feature type="domain" description="HTH cro/C1-type" evidence="3">
    <location>
        <begin position="8"/>
        <end position="68"/>
    </location>
</feature>
<dbReference type="RefSeq" id="WP_192868052.1">
    <property type="nucleotide sequence ID" value="NZ_BDGJ01000018.1"/>
</dbReference>
<dbReference type="Gene3D" id="1.10.260.40">
    <property type="entry name" value="lambda repressor-like DNA-binding domains"/>
    <property type="match status" value="1"/>
</dbReference>
<keyword evidence="5" id="KW-1185">Reference proteome</keyword>
<sequence length="251" mass="28102">MARLGELLKAAREKKGLSLREAEEATKIRLQYLAALENEAYDQLPGRVYVIGFLRSYARFLGLDADKIVQEFKDQNPEPYQMEAELPSEKSKNFPLIPAAVGIVIVLVIIFSLAIALSRPSSPENPNTTVQDRQLEGREQVSRPQETDGVSLLPPLEGRQEEAGEEQETAKGVNVSVLVKEDRCWLDVKIDGRRDFRGILEAGESMEFEGEQYITIVFGNAGVVEVVYNGEKLDKLGRKKQRVVKHFGAQD</sequence>
<organism evidence="4 5">
    <name type="scientific">Calderihabitans maritimus</name>
    <dbReference type="NCBI Taxonomy" id="1246530"/>
    <lineage>
        <taxon>Bacteria</taxon>
        <taxon>Bacillati</taxon>
        <taxon>Bacillota</taxon>
        <taxon>Clostridia</taxon>
        <taxon>Neomoorellales</taxon>
        <taxon>Calderihabitantaceae</taxon>
        <taxon>Calderihabitans</taxon>
    </lineage>
</organism>
<dbReference type="InterPro" id="IPR010982">
    <property type="entry name" value="Lambda_DNA-bd_dom_sf"/>
</dbReference>
<dbReference type="EMBL" id="BDGJ01000018">
    <property type="protein sequence ID" value="GAW91545.1"/>
    <property type="molecule type" value="Genomic_DNA"/>
</dbReference>
<dbReference type="InterPro" id="IPR025194">
    <property type="entry name" value="RodZ-like_C"/>
</dbReference>
<dbReference type="AlphaFoldDB" id="A0A1Z5HQF9"/>
<dbReference type="InterPro" id="IPR050400">
    <property type="entry name" value="Bact_Cytoskel_RodZ"/>
</dbReference>
<feature type="compositionally biased region" description="Polar residues" evidence="1">
    <location>
        <begin position="120"/>
        <end position="132"/>
    </location>
</feature>
<dbReference type="CDD" id="cd00093">
    <property type="entry name" value="HTH_XRE"/>
    <property type="match status" value="1"/>
</dbReference>
<dbReference type="Proteomes" id="UP000197032">
    <property type="component" value="Unassembled WGS sequence"/>
</dbReference>
<keyword evidence="2" id="KW-1133">Transmembrane helix</keyword>
<protein>
    <submittedName>
        <fullName evidence="4">XRE family transcriptional regulator</fullName>
    </submittedName>
</protein>
<accession>A0A1Z5HQF9</accession>
<dbReference type="PANTHER" id="PTHR34475">
    <property type="match status" value="1"/>
</dbReference>
<comment type="caution">
    <text evidence="4">The sequence shown here is derived from an EMBL/GenBank/DDBJ whole genome shotgun (WGS) entry which is preliminary data.</text>
</comment>
<dbReference type="PROSITE" id="PS50943">
    <property type="entry name" value="HTH_CROC1"/>
    <property type="match status" value="1"/>
</dbReference>
<dbReference type="PANTHER" id="PTHR34475:SF1">
    <property type="entry name" value="CYTOSKELETON PROTEIN RODZ"/>
    <property type="match status" value="1"/>
</dbReference>
<keyword evidence="2" id="KW-0472">Membrane</keyword>
<reference evidence="5" key="1">
    <citation type="journal article" date="2017" name="Appl. Environ. Microbiol.">
        <title>Genomic analysis of Calderihabitans maritimus KKC1, a thermophilic hydrogenogenic carboxydotrophic bacterium isolated from marine sediment.</title>
        <authorList>
            <person name="Omae K."/>
            <person name="Yoneda Y."/>
            <person name="Fukuyama Y."/>
            <person name="Yoshida T."/>
            <person name="Sako Y."/>
        </authorList>
    </citation>
    <scope>NUCLEOTIDE SEQUENCE [LARGE SCALE GENOMIC DNA]</scope>
    <source>
        <strain evidence="5">KKC1</strain>
    </source>
</reference>
<evidence type="ECO:0000256" key="2">
    <source>
        <dbReference type="SAM" id="Phobius"/>
    </source>
</evidence>
<dbReference type="SUPFAM" id="SSF47413">
    <property type="entry name" value="lambda repressor-like DNA-binding domains"/>
    <property type="match status" value="1"/>
</dbReference>
<evidence type="ECO:0000259" key="3">
    <source>
        <dbReference type="PROSITE" id="PS50943"/>
    </source>
</evidence>
<evidence type="ECO:0000313" key="4">
    <source>
        <dbReference type="EMBL" id="GAW91545.1"/>
    </source>
</evidence>
<dbReference type="Pfam" id="PF13464">
    <property type="entry name" value="RodZ_C"/>
    <property type="match status" value="1"/>
</dbReference>
<dbReference type="GO" id="GO:0003677">
    <property type="term" value="F:DNA binding"/>
    <property type="evidence" value="ECO:0007669"/>
    <property type="project" value="InterPro"/>
</dbReference>
<dbReference type="InterPro" id="IPR001387">
    <property type="entry name" value="Cro/C1-type_HTH"/>
</dbReference>
<keyword evidence="2" id="KW-0812">Transmembrane</keyword>
<gene>
    <name evidence="4" type="ORF">KKC1_07060</name>
</gene>
<dbReference type="Pfam" id="PF13413">
    <property type="entry name" value="HTH_25"/>
    <property type="match status" value="1"/>
</dbReference>
<proteinExistence type="predicted"/>
<evidence type="ECO:0000256" key="1">
    <source>
        <dbReference type="SAM" id="MobiDB-lite"/>
    </source>
</evidence>
<evidence type="ECO:0000313" key="5">
    <source>
        <dbReference type="Proteomes" id="UP000197032"/>
    </source>
</evidence>
<dbReference type="SMART" id="SM00530">
    <property type="entry name" value="HTH_XRE"/>
    <property type="match status" value="1"/>
</dbReference>
<feature type="region of interest" description="Disordered" evidence="1">
    <location>
        <begin position="120"/>
        <end position="171"/>
    </location>
</feature>